<keyword evidence="9" id="KW-0862">Zinc</keyword>
<keyword evidence="10" id="KW-0482">Metalloprotease</keyword>
<evidence type="ECO:0000313" key="16">
    <source>
        <dbReference type="EMBL" id="SFA97082.1"/>
    </source>
</evidence>
<evidence type="ECO:0000256" key="8">
    <source>
        <dbReference type="ARBA" id="ARBA00022801"/>
    </source>
</evidence>
<dbReference type="EC" id="3.4.11.2" evidence="4"/>
<evidence type="ECO:0000256" key="1">
    <source>
        <dbReference type="ARBA" id="ARBA00000098"/>
    </source>
</evidence>
<dbReference type="Pfam" id="PF17900">
    <property type="entry name" value="Peptidase_M1_N"/>
    <property type="match status" value="1"/>
</dbReference>
<comment type="catalytic activity">
    <reaction evidence="1">
        <text>Release of an N-terminal amino acid, Xaa-|-Yaa- from a peptide, amide or arylamide. Xaa is preferably Ala, but may be most amino acids including Pro (slow action). When a terminal hydrophobic residue is followed by a prolyl residue, the two may be released as an intact Xaa-Pro dipeptide.</text>
        <dbReference type="EC" id="3.4.11.2"/>
    </reaction>
</comment>
<dbReference type="GO" id="GO:0008270">
    <property type="term" value="F:zinc ion binding"/>
    <property type="evidence" value="ECO:0007669"/>
    <property type="project" value="InterPro"/>
</dbReference>
<protein>
    <recommendedName>
        <fullName evidence="5">Aminopeptidase N</fullName>
        <ecNumber evidence="4">3.4.11.2</ecNumber>
    </recommendedName>
    <alternativeName>
        <fullName evidence="11">Alanine aminopeptidase</fullName>
    </alternativeName>
    <alternativeName>
        <fullName evidence="12">Lysyl aminopeptidase</fullName>
    </alternativeName>
</protein>
<dbReference type="EMBL" id="PJBV01000010">
    <property type="protein sequence ID" value="PKH44184.1"/>
    <property type="molecule type" value="Genomic_DNA"/>
</dbReference>
<dbReference type="Pfam" id="PF01433">
    <property type="entry name" value="Peptidase_M1"/>
    <property type="match status" value="1"/>
</dbReference>
<evidence type="ECO:0000259" key="13">
    <source>
        <dbReference type="Pfam" id="PF01433"/>
    </source>
</evidence>
<dbReference type="InterPro" id="IPR050344">
    <property type="entry name" value="Peptidase_M1_aminopeptidases"/>
</dbReference>
<reference evidence="17" key="2">
    <citation type="submission" date="2016-10" db="EMBL/GenBank/DDBJ databases">
        <authorList>
            <person name="Varghese N."/>
            <person name="Submissions S."/>
        </authorList>
    </citation>
    <scope>NUCLEOTIDE SEQUENCE [LARGE SCALE GENOMIC DNA]</scope>
    <source>
        <strain evidence="17">CGMCC 1.10697</strain>
    </source>
</reference>
<reference evidence="16" key="1">
    <citation type="submission" date="2016-10" db="EMBL/GenBank/DDBJ databases">
        <authorList>
            <person name="de Groot N.N."/>
        </authorList>
    </citation>
    <scope>NUCLEOTIDE SEQUENCE [LARGE SCALE GENOMIC DNA]</scope>
    <source>
        <strain evidence="16">CGMCC 1.10697</strain>
    </source>
</reference>
<dbReference type="SUPFAM" id="SSF63737">
    <property type="entry name" value="Leukotriene A4 hydrolase N-terminal domain"/>
    <property type="match status" value="1"/>
</dbReference>
<dbReference type="CDD" id="cd09603">
    <property type="entry name" value="M1_APN_like"/>
    <property type="match status" value="1"/>
</dbReference>
<keyword evidence="7" id="KW-0479">Metal-binding</keyword>
<dbReference type="SUPFAM" id="SSF55486">
    <property type="entry name" value="Metalloproteases ('zincins'), catalytic domain"/>
    <property type="match status" value="1"/>
</dbReference>
<evidence type="ECO:0000256" key="2">
    <source>
        <dbReference type="ARBA" id="ARBA00001947"/>
    </source>
</evidence>
<dbReference type="GO" id="GO:0006508">
    <property type="term" value="P:proteolysis"/>
    <property type="evidence" value="ECO:0007669"/>
    <property type="project" value="UniProtKB-KW"/>
</dbReference>
<dbReference type="Proteomes" id="UP000199113">
    <property type="component" value="Unassembled WGS sequence"/>
</dbReference>
<evidence type="ECO:0000256" key="11">
    <source>
        <dbReference type="ARBA" id="ARBA00029811"/>
    </source>
</evidence>
<evidence type="ECO:0000256" key="3">
    <source>
        <dbReference type="ARBA" id="ARBA00010136"/>
    </source>
</evidence>
<evidence type="ECO:0000256" key="5">
    <source>
        <dbReference type="ARBA" id="ARBA00015611"/>
    </source>
</evidence>
<dbReference type="GO" id="GO:0016285">
    <property type="term" value="F:alanyl aminopeptidase activity"/>
    <property type="evidence" value="ECO:0007669"/>
    <property type="project" value="UniProtKB-EC"/>
</dbReference>
<comment type="cofactor">
    <cofactor evidence="2">
        <name>Zn(2+)</name>
        <dbReference type="ChEBI" id="CHEBI:29105"/>
    </cofactor>
</comment>
<evidence type="ECO:0000256" key="4">
    <source>
        <dbReference type="ARBA" id="ARBA00012564"/>
    </source>
</evidence>
<evidence type="ECO:0000313" key="15">
    <source>
        <dbReference type="EMBL" id="PKH44184.1"/>
    </source>
</evidence>
<dbReference type="Gene3D" id="1.10.390.10">
    <property type="entry name" value="Neutral Protease Domain 2"/>
    <property type="match status" value="1"/>
</dbReference>
<dbReference type="STRING" id="748909.SAMN05192575_102210"/>
<dbReference type="PANTHER" id="PTHR11533">
    <property type="entry name" value="PROTEASE M1 ZINC METALLOPROTEASE"/>
    <property type="match status" value="1"/>
</dbReference>
<dbReference type="PRINTS" id="PR00756">
    <property type="entry name" value="ALADIPTASE"/>
</dbReference>
<dbReference type="InterPro" id="IPR027268">
    <property type="entry name" value="Peptidase_M4/M1_CTD_sf"/>
</dbReference>
<evidence type="ECO:0000256" key="10">
    <source>
        <dbReference type="ARBA" id="ARBA00023049"/>
    </source>
</evidence>
<dbReference type="Gene3D" id="2.60.40.1730">
    <property type="entry name" value="tricorn interacting facor f3 domain"/>
    <property type="match status" value="1"/>
</dbReference>
<dbReference type="EMBL" id="FOKC01000002">
    <property type="protein sequence ID" value="SFA97082.1"/>
    <property type="molecule type" value="Genomic_DNA"/>
</dbReference>
<evidence type="ECO:0000256" key="7">
    <source>
        <dbReference type="ARBA" id="ARBA00022723"/>
    </source>
</evidence>
<evidence type="ECO:0000313" key="18">
    <source>
        <dbReference type="Proteomes" id="UP000233565"/>
    </source>
</evidence>
<accession>A0A1I0X7S8</accession>
<proteinExistence type="inferred from homology"/>
<feature type="domain" description="Peptidase M1 membrane alanine aminopeptidase" evidence="13">
    <location>
        <begin position="360"/>
        <end position="503"/>
    </location>
</feature>
<evidence type="ECO:0000256" key="9">
    <source>
        <dbReference type="ARBA" id="ARBA00022833"/>
    </source>
</evidence>
<evidence type="ECO:0000313" key="17">
    <source>
        <dbReference type="Proteomes" id="UP000199113"/>
    </source>
</evidence>
<dbReference type="AlphaFoldDB" id="A0A1I0X7S8"/>
<organism evidence="16 17">
    <name type="scientific">Nocardioides alpinus</name>
    <dbReference type="NCBI Taxonomy" id="748909"/>
    <lineage>
        <taxon>Bacteria</taxon>
        <taxon>Bacillati</taxon>
        <taxon>Actinomycetota</taxon>
        <taxon>Actinomycetes</taxon>
        <taxon>Propionibacteriales</taxon>
        <taxon>Nocardioidaceae</taxon>
        <taxon>Nocardioides</taxon>
    </lineage>
</organism>
<keyword evidence="18" id="KW-1185">Reference proteome</keyword>
<gene>
    <name evidence="15" type="ORF">CXG46_01080</name>
    <name evidence="16" type="ORF">SAMN05192575_102210</name>
</gene>
<reference evidence="15 18" key="3">
    <citation type="submission" date="2017-12" db="EMBL/GenBank/DDBJ databases">
        <title>Pharmacopeia of the Arctic Ocean.</title>
        <authorList>
            <person name="Collins E."/>
            <person name="Ducluzeau A.-L."/>
        </authorList>
    </citation>
    <scope>NUCLEOTIDE SEQUENCE [LARGE SCALE GENOMIC DNA]</scope>
    <source>
        <strain evidence="15 18">DSM 23325</strain>
    </source>
</reference>
<evidence type="ECO:0000256" key="6">
    <source>
        <dbReference type="ARBA" id="ARBA00022670"/>
    </source>
</evidence>
<dbReference type="InterPro" id="IPR042097">
    <property type="entry name" value="Aminopeptidase_N-like_N_sf"/>
</dbReference>
<dbReference type="InterPro" id="IPR014782">
    <property type="entry name" value="Peptidase_M1_dom"/>
</dbReference>
<evidence type="ECO:0000256" key="12">
    <source>
        <dbReference type="ARBA" id="ARBA00031533"/>
    </source>
</evidence>
<name>A0A1I0X7S8_9ACTN</name>
<dbReference type="InterPro" id="IPR001930">
    <property type="entry name" value="Peptidase_M1"/>
</dbReference>
<evidence type="ECO:0000259" key="14">
    <source>
        <dbReference type="Pfam" id="PF17900"/>
    </source>
</evidence>
<dbReference type="GO" id="GO:0008237">
    <property type="term" value="F:metallopeptidase activity"/>
    <property type="evidence" value="ECO:0007669"/>
    <property type="project" value="UniProtKB-KW"/>
</dbReference>
<comment type="similarity">
    <text evidence="3">Belongs to the peptidase M1 family.</text>
</comment>
<dbReference type="Proteomes" id="UP000233565">
    <property type="component" value="Unassembled WGS sequence"/>
</dbReference>
<sequence>MDMSRLLSQAGGARRHPEYAAQSGAGGGRPHVNIWARFVRVTTRTLTRPLLAAALCAAMTVGLTSATATAELAPRAPVDGASGIGDPYWPLDGNGGIDVTAYRISNRYALDTKRLSGRTSVELTATQDLASFSLDFLLKVSAVTVDGVEAGFVKTDGGHELRITPAQALLAGSEHTVVVTYADRPGKYAYAGENNWLANKREVVTMNEPHMATWWFPANDHPLDKAIVDVRIRVPKGREVISNGELKGRRTGKTSTTWHWRADEPMVPYLAFFAAGDFTIAKGTRKGLPWLVAVSQGLSEGDQRASMRLMKKTPTVIAGLEKDLGPYPFSVVGGITTSLDPGFALENQTRPTYPAVGGSYTSLVVHELAHQWFGDDIAVQGWRDIWLNEGFATFMEWRWTETHGGRSADAILDSYFDNVDASSDFWKVTVADPGAAKIFDSAIYGRGGMTLQALRNRVGNQDFWKILRTWIREQRGGNGASEEFEELAARVSGEDLGSFFTAWLRTPTKPAETADNGLA</sequence>
<feature type="domain" description="Aminopeptidase N-like N-terminal" evidence="14">
    <location>
        <begin position="102"/>
        <end position="270"/>
    </location>
</feature>
<dbReference type="PANTHER" id="PTHR11533:SF297">
    <property type="entry name" value="AMINOPEPTIDASE N"/>
    <property type="match status" value="1"/>
</dbReference>
<dbReference type="InterPro" id="IPR045357">
    <property type="entry name" value="Aminopeptidase_N-like_N"/>
</dbReference>
<keyword evidence="6" id="KW-0645">Protease</keyword>
<keyword evidence="8" id="KW-0378">Hydrolase</keyword>
<dbReference type="OrthoDB" id="3885507at2"/>